<accession>A0A1G7FZ57</accession>
<proteinExistence type="predicted"/>
<dbReference type="SUPFAM" id="SSF55729">
    <property type="entry name" value="Acyl-CoA N-acyltransferases (Nat)"/>
    <property type="match status" value="1"/>
</dbReference>
<gene>
    <name evidence="1" type="ORF">SAMN04487992_10412</name>
</gene>
<dbReference type="InterPro" id="IPR000182">
    <property type="entry name" value="GNAT_dom"/>
</dbReference>
<evidence type="ECO:0000313" key="1">
    <source>
        <dbReference type="EMBL" id="SDE81181.1"/>
    </source>
</evidence>
<organism evidence="1 2">
    <name type="scientific">Cellulophaga baltica</name>
    <dbReference type="NCBI Taxonomy" id="76594"/>
    <lineage>
        <taxon>Bacteria</taxon>
        <taxon>Pseudomonadati</taxon>
        <taxon>Bacteroidota</taxon>
        <taxon>Flavobacteriia</taxon>
        <taxon>Flavobacteriales</taxon>
        <taxon>Flavobacteriaceae</taxon>
        <taxon>Cellulophaga</taxon>
    </lineage>
</organism>
<dbReference type="PANTHER" id="PTHR43415:SF3">
    <property type="entry name" value="GNAT-FAMILY ACETYLTRANSFERASE"/>
    <property type="match status" value="1"/>
</dbReference>
<sequence>MYSLKGEKVYLRALEPSDLDFLYQLENSTEVWEVSGTTAPYSKQVLEMYLDNVHRDIYEVKQLRLCICALDGTVVGLIDLFDFDPKNRKAGIGVVIASKDHRNNGFGSEALELVCGYSRVTLEMHQVYCNILEDNQPSIHLFEKLGFEKIGVKKDWILSEGTYKNEILYQKIFN</sequence>
<dbReference type="Proteomes" id="UP000182114">
    <property type="component" value="Unassembled WGS sequence"/>
</dbReference>
<keyword evidence="1" id="KW-0808">Transferase</keyword>
<evidence type="ECO:0000313" key="2">
    <source>
        <dbReference type="Proteomes" id="UP000182114"/>
    </source>
</evidence>
<dbReference type="AlphaFoldDB" id="A0A1G7FZ57"/>
<dbReference type="Pfam" id="PF13302">
    <property type="entry name" value="Acetyltransf_3"/>
    <property type="match status" value="1"/>
</dbReference>
<dbReference type="PROSITE" id="PS51186">
    <property type="entry name" value="GNAT"/>
    <property type="match status" value="1"/>
</dbReference>
<name>A0A1G7FZ57_9FLAO</name>
<dbReference type="RefSeq" id="WP_024481358.1">
    <property type="nucleotide sequence ID" value="NZ_CANMRD010000002.1"/>
</dbReference>
<dbReference type="InterPro" id="IPR016181">
    <property type="entry name" value="Acyl_CoA_acyltransferase"/>
</dbReference>
<dbReference type="GO" id="GO:0016747">
    <property type="term" value="F:acyltransferase activity, transferring groups other than amino-acyl groups"/>
    <property type="evidence" value="ECO:0007669"/>
    <property type="project" value="InterPro"/>
</dbReference>
<dbReference type="CDD" id="cd04301">
    <property type="entry name" value="NAT_SF"/>
    <property type="match status" value="1"/>
</dbReference>
<protein>
    <submittedName>
        <fullName evidence="1">Diamine N-acetyltransferase</fullName>
    </submittedName>
</protein>
<dbReference type="GeneID" id="78062564"/>
<dbReference type="PANTHER" id="PTHR43415">
    <property type="entry name" value="SPERMIDINE N(1)-ACETYLTRANSFERASE"/>
    <property type="match status" value="1"/>
</dbReference>
<keyword evidence="2" id="KW-1185">Reference proteome</keyword>
<reference evidence="2" key="1">
    <citation type="submission" date="2016-10" db="EMBL/GenBank/DDBJ databases">
        <authorList>
            <person name="Varghese N."/>
            <person name="Submissions S."/>
        </authorList>
    </citation>
    <scope>NUCLEOTIDE SEQUENCE [LARGE SCALE GENOMIC DNA]</scope>
    <source>
        <strain evidence="2">DSM 24729</strain>
    </source>
</reference>
<dbReference type="EMBL" id="FNBD01000004">
    <property type="protein sequence ID" value="SDE81181.1"/>
    <property type="molecule type" value="Genomic_DNA"/>
</dbReference>
<dbReference type="eggNOG" id="COG1670">
    <property type="taxonomic scope" value="Bacteria"/>
</dbReference>
<dbReference type="Gene3D" id="3.40.630.30">
    <property type="match status" value="1"/>
</dbReference>